<dbReference type="Gene3D" id="3.40.630.190">
    <property type="entry name" value="LCP protein"/>
    <property type="match status" value="1"/>
</dbReference>
<dbReference type="NCBIfam" id="TIGR00350">
    <property type="entry name" value="lytR_cpsA_psr"/>
    <property type="match status" value="1"/>
</dbReference>
<evidence type="ECO:0000256" key="5">
    <source>
        <dbReference type="ARBA" id="ARBA00022968"/>
    </source>
</evidence>
<keyword evidence="3" id="KW-1003">Cell membrane</keyword>
<dbReference type="PANTHER" id="PTHR33392">
    <property type="entry name" value="POLYISOPRENYL-TEICHOIC ACID--PEPTIDOGLYCAN TEICHOIC ACID TRANSFERASE TAGU"/>
    <property type="match status" value="1"/>
</dbReference>
<accession>A0ABV8CXC5</accession>
<dbReference type="PANTHER" id="PTHR33392:SF8">
    <property type="entry name" value="REGULATORY PROTEIN MSRR"/>
    <property type="match status" value="1"/>
</dbReference>
<dbReference type="EMBL" id="JBHRZV010000049">
    <property type="protein sequence ID" value="MFC3928491.1"/>
    <property type="molecule type" value="Genomic_DNA"/>
</dbReference>
<evidence type="ECO:0000256" key="13">
    <source>
        <dbReference type="SAM" id="Phobius"/>
    </source>
</evidence>
<comment type="caution">
    <text evidence="15">The sequence shown here is derived from an EMBL/GenBank/DDBJ whole genome shotgun (WGS) entry which is preliminary data.</text>
</comment>
<evidence type="ECO:0000256" key="9">
    <source>
        <dbReference type="ARBA" id="ARBA00023163"/>
    </source>
</evidence>
<keyword evidence="8 13" id="KW-0472">Membrane</keyword>
<dbReference type="InterPro" id="IPR050922">
    <property type="entry name" value="LytR/CpsA/Psr_CW_biosynth"/>
</dbReference>
<sequence>MTQRRDKDLTHHEELRYDYLLRNLAYLNEREQQEYKYLKAKKDYIESAYRGEKINSSQSESVKASSQLKQSQSSALPSYPKQTLSRSKKRAQKPVQGAVSNPQKVQQSVPKSQKPKRKIRWKRIFKILGVLLLLVFGGMIYAFFKGMNDVTSGKSNYSAAVTETFNGVDAADGTNILILGSDQRVTQDSTDARTDTIMVMNMGGSDGKIKLASFMRDTLVNIEGYSSDEYAYDLKLNTAFTFGEENDHQGAEYIRQVLKNMYDIDIKYYVMIDFETFAEAIDTLFPEGVEIDAQFNTVNGEVVTSVEAPNDIGFGEQSTPYQTIYVGNQRMNGQTLLNYARFRSDDLADAGRVQRQQQVIETVISQIKDPTKLFTGSAAIGKIYAMTSTNISYSFLLSNGLSAVTSGQEGIEHISVPEQGDWVDDYDMYGGMGLLVDFEQYKQKLAEFGLR</sequence>
<keyword evidence="7" id="KW-0805">Transcription regulation</keyword>
<evidence type="ECO:0000256" key="11">
    <source>
        <dbReference type="ARBA" id="ARBA00040752"/>
    </source>
</evidence>
<comment type="similarity">
    <text evidence="2">Belongs to the LytR/CpsA/Psr (LCP) family.</text>
</comment>
<keyword evidence="6 13" id="KW-1133">Transmembrane helix</keyword>
<evidence type="ECO:0000256" key="8">
    <source>
        <dbReference type="ARBA" id="ARBA00023136"/>
    </source>
</evidence>
<comment type="subcellular location">
    <subcellularLocation>
        <location evidence="1">Cell membrane</location>
        <topology evidence="1">Single-pass type II membrane protein</topology>
    </subcellularLocation>
</comment>
<dbReference type="Proteomes" id="UP001595807">
    <property type="component" value="Unassembled WGS sequence"/>
</dbReference>
<dbReference type="RefSeq" id="WP_380427069.1">
    <property type="nucleotide sequence ID" value="NZ_JBHRZV010000049.1"/>
</dbReference>
<name>A0ABV8CXC5_9STRE</name>
<feature type="transmembrane region" description="Helical" evidence="13">
    <location>
        <begin position="124"/>
        <end position="144"/>
    </location>
</feature>
<evidence type="ECO:0000256" key="7">
    <source>
        <dbReference type="ARBA" id="ARBA00023015"/>
    </source>
</evidence>
<dbReference type="Pfam" id="PF03816">
    <property type="entry name" value="LytR_cpsA_psr"/>
    <property type="match status" value="1"/>
</dbReference>
<evidence type="ECO:0000256" key="2">
    <source>
        <dbReference type="ARBA" id="ARBA00006068"/>
    </source>
</evidence>
<proteinExistence type="inferred from homology"/>
<keyword evidence="4 13" id="KW-0812">Transmembrane</keyword>
<gene>
    <name evidence="15" type="ORF">ACFORF_07930</name>
</gene>
<evidence type="ECO:0000256" key="4">
    <source>
        <dbReference type="ARBA" id="ARBA00022692"/>
    </source>
</evidence>
<feature type="compositionally biased region" description="Low complexity" evidence="12">
    <location>
        <begin position="56"/>
        <end position="76"/>
    </location>
</feature>
<evidence type="ECO:0000256" key="12">
    <source>
        <dbReference type="SAM" id="MobiDB-lite"/>
    </source>
</evidence>
<dbReference type="InterPro" id="IPR004474">
    <property type="entry name" value="LytR_CpsA_psr"/>
</dbReference>
<protein>
    <recommendedName>
        <fullName evidence="11">Regulatory protein MsrR</fullName>
    </recommendedName>
</protein>
<evidence type="ECO:0000313" key="15">
    <source>
        <dbReference type="EMBL" id="MFC3928491.1"/>
    </source>
</evidence>
<organism evidence="15 16">
    <name type="scientific">Streptococcus caprae</name>
    <dbReference type="NCBI Taxonomy" id="1640501"/>
    <lineage>
        <taxon>Bacteria</taxon>
        <taxon>Bacillati</taxon>
        <taxon>Bacillota</taxon>
        <taxon>Bacilli</taxon>
        <taxon>Lactobacillales</taxon>
        <taxon>Streptococcaceae</taxon>
        <taxon>Streptococcus</taxon>
    </lineage>
</organism>
<evidence type="ECO:0000256" key="3">
    <source>
        <dbReference type="ARBA" id="ARBA00022475"/>
    </source>
</evidence>
<evidence type="ECO:0000256" key="6">
    <source>
        <dbReference type="ARBA" id="ARBA00022989"/>
    </source>
</evidence>
<keyword evidence="9" id="KW-0804">Transcription</keyword>
<evidence type="ECO:0000313" key="16">
    <source>
        <dbReference type="Proteomes" id="UP001595807"/>
    </source>
</evidence>
<reference evidence="16" key="1">
    <citation type="journal article" date="2019" name="Int. J. Syst. Evol. Microbiol.">
        <title>The Global Catalogue of Microorganisms (GCM) 10K type strain sequencing project: providing services to taxonomists for standard genome sequencing and annotation.</title>
        <authorList>
            <consortium name="The Broad Institute Genomics Platform"/>
            <consortium name="The Broad Institute Genome Sequencing Center for Infectious Disease"/>
            <person name="Wu L."/>
            <person name="Ma J."/>
        </authorList>
    </citation>
    <scope>NUCLEOTIDE SEQUENCE [LARGE SCALE GENOMIC DNA]</scope>
    <source>
        <strain evidence="16">CCUG 67170</strain>
    </source>
</reference>
<comment type="function">
    <text evidence="10">Involved in SarA attenuation. Affects resistance to oxacillin and teicoplanin, as well as the synthesis of virulence factors.</text>
</comment>
<feature type="domain" description="Cell envelope-related transcriptional attenuator" evidence="14">
    <location>
        <begin position="193"/>
        <end position="368"/>
    </location>
</feature>
<evidence type="ECO:0000256" key="10">
    <source>
        <dbReference type="ARBA" id="ARBA00037178"/>
    </source>
</evidence>
<evidence type="ECO:0000259" key="14">
    <source>
        <dbReference type="Pfam" id="PF03816"/>
    </source>
</evidence>
<keyword evidence="5" id="KW-0735">Signal-anchor</keyword>
<evidence type="ECO:0000256" key="1">
    <source>
        <dbReference type="ARBA" id="ARBA00004401"/>
    </source>
</evidence>
<feature type="region of interest" description="Disordered" evidence="12">
    <location>
        <begin position="53"/>
        <end position="114"/>
    </location>
</feature>
<feature type="compositionally biased region" description="Low complexity" evidence="12">
    <location>
        <begin position="102"/>
        <end position="112"/>
    </location>
</feature>
<keyword evidence="16" id="KW-1185">Reference proteome</keyword>